<dbReference type="Proteomes" id="UP000740883">
    <property type="component" value="Unassembled WGS sequence"/>
</dbReference>
<gene>
    <name evidence="1" type="ORF">NGRA_2348</name>
</gene>
<evidence type="ECO:0000313" key="1">
    <source>
        <dbReference type="EMBL" id="KAF9761896.1"/>
    </source>
</evidence>
<dbReference type="EMBL" id="SBJO01000245">
    <property type="protein sequence ID" value="KAF9761896.1"/>
    <property type="molecule type" value="Genomic_DNA"/>
</dbReference>
<sequence length="457" mass="54322">MTTDYINEDLNDLIILAEIDHASNDTITIYNNEICEILRVKNSNQVCSCETTLEECTIVISGNNISNELLTPTKEDLSFLNEERLKRDKAEFDCFLRSYCEKQDALKEEDHIQQRSIPEKKTQRFSLIKPMNVSKRVISKEEINQKRLSKPKRNRTHFSRSFNLLRRRTPKIVQREKSCLKRRKYLMDIIIKVVENIHLMWLFKDPQLCENFQKKNLTVDDTFYYLKTFVLELKNNIPSPFESNMTTNFSKEAISLYIDCSKDKKNYTKNMRQLTLCAKSFSDCFFINDLIIRLLKEIKENKVELVELKSTILIIFFQDLEMSELKLFVSKMIILINIANSSIQEDWFLVRINLLLIKSIIRFLYTKHSLQTESKIRNYSEELRSLEKVYRSIRLPIQYDNLIFMDLILGKGRNLIEHYVLPMIELTSEHQTEFNKLSYSKLLREIELLYEIAEIFI</sequence>
<dbReference type="AlphaFoldDB" id="A0A9P6GYB1"/>
<organism evidence="1 2">
    <name type="scientific">Nosema granulosis</name>
    <dbReference type="NCBI Taxonomy" id="83296"/>
    <lineage>
        <taxon>Eukaryota</taxon>
        <taxon>Fungi</taxon>
        <taxon>Fungi incertae sedis</taxon>
        <taxon>Microsporidia</taxon>
        <taxon>Nosematidae</taxon>
        <taxon>Nosema</taxon>
    </lineage>
</organism>
<name>A0A9P6GYB1_9MICR</name>
<accession>A0A9P6GYB1</accession>
<proteinExistence type="predicted"/>
<evidence type="ECO:0000313" key="2">
    <source>
        <dbReference type="Proteomes" id="UP000740883"/>
    </source>
</evidence>
<protein>
    <submittedName>
        <fullName evidence="1">Uncharacterized protein</fullName>
    </submittedName>
</protein>
<reference evidence="1 2" key="1">
    <citation type="journal article" date="2020" name="Genome Biol. Evol.">
        <title>Comparative genomics of strictly vertically transmitted, feminizing microsporidia endosymbionts of amphipod crustaceans.</title>
        <authorList>
            <person name="Cormier A."/>
            <person name="Chebbi M.A."/>
            <person name="Giraud I."/>
            <person name="Wattier R."/>
            <person name="Teixeira M."/>
            <person name="Gilbert C."/>
            <person name="Rigaud T."/>
            <person name="Cordaux R."/>
        </authorList>
    </citation>
    <scope>NUCLEOTIDE SEQUENCE [LARGE SCALE GENOMIC DNA]</scope>
    <source>
        <strain evidence="1 2">Ou3-Ou53</strain>
    </source>
</reference>
<comment type="caution">
    <text evidence="1">The sequence shown here is derived from an EMBL/GenBank/DDBJ whole genome shotgun (WGS) entry which is preliminary data.</text>
</comment>
<keyword evidence="2" id="KW-1185">Reference proteome</keyword>